<dbReference type="Proteomes" id="UP001279553">
    <property type="component" value="Unassembled WGS sequence"/>
</dbReference>
<dbReference type="InterPro" id="IPR002104">
    <property type="entry name" value="Integrase_catalytic"/>
</dbReference>
<dbReference type="RefSeq" id="WP_319614725.1">
    <property type="nucleotide sequence ID" value="NZ_JAWXYB010000018.1"/>
</dbReference>
<proteinExistence type="inferred from homology"/>
<evidence type="ECO:0000256" key="4">
    <source>
        <dbReference type="ARBA" id="ARBA00023172"/>
    </source>
</evidence>
<evidence type="ECO:0000256" key="2">
    <source>
        <dbReference type="ARBA" id="ARBA00022908"/>
    </source>
</evidence>
<name>A0AAW9DS13_ACIAO</name>
<dbReference type="InterPro" id="IPR050090">
    <property type="entry name" value="Tyrosine_recombinase_XerCD"/>
</dbReference>
<dbReference type="GO" id="GO:0015074">
    <property type="term" value="P:DNA integration"/>
    <property type="evidence" value="ECO:0007669"/>
    <property type="project" value="UniProtKB-KW"/>
</dbReference>
<dbReference type="Pfam" id="PF00589">
    <property type="entry name" value="Phage_integrase"/>
    <property type="match status" value="1"/>
</dbReference>
<keyword evidence="3" id="KW-0238">DNA-binding</keyword>
<dbReference type="PANTHER" id="PTHR30349:SF41">
    <property type="entry name" value="INTEGRASE_RECOMBINASE PROTEIN MJ0367-RELATED"/>
    <property type="match status" value="1"/>
</dbReference>
<dbReference type="GO" id="GO:0006310">
    <property type="term" value="P:DNA recombination"/>
    <property type="evidence" value="ECO:0007669"/>
    <property type="project" value="UniProtKB-KW"/>
</dbReference>
<gene>
    <name evidence="6" type="ORF">SIL87_13830</name>
</gene>
<evidence type="ECO:0000313" key="6">
    <source>
        <dbReference type="EMBL" id="MDX5931843.1"/>
    </source>
</evidence>
<dbReference type="InterPro" id="IPR013762">
    <property type="entry name" value="Integrase-like_cat_sf"/>
</dbReference>
<keyword evidence="4" id="KW-0233">DNA recombination</keyword>
<evidence type="ECO:0000256" key="3">
    <source>
        <dbReference type="ARBA" id="ARBA00023125"/>
    </source>
</evidence>
<evidence type="ECO:0000259" key="5">
    <source>
        <dbReference type="PROSITE" id="PS51898"/>
    </source>
</evidence>
<dbReference type="EMBL" id="JAWXYB010000018">
    <property type="protein sequence ID" value="MDX5931843.1"/>
    <property type="molecule type" value="Genomic_DNA"/>
</dbReference>
<reference evidence="6 7" key="1">
    <citation type="submission" date="2023-11" db="EMBL/GenBank/DDBJ databases">
        <title>MicrobeMod: A computational toolkit for identifying prokaryotic methylation and restriction-modification with nanopore sequencing.</title>
        <authorList>
            <person name="Crits-Christoph A."/>
            <person name="Kang S.C."/>
            <person name="Lee H."/>
            <person name="Ostrov N."/>
        </authorList>
    </citation>
    <scope>NUCLEOTIDE SEQUENCE [LARGE SCALE GENOMIC DNA]</scope>
    <source>
        <strain evidence="6 7">DSMZ 700</strain>
    </source>
</reference>
<dbReference type="Gene3D" id="1.10.150.130">
    <property type="match status" value="1"/>
</dbReference>
<dbReference type="PANTHER" id="PTHR30349">
    <property type="entry name" value="PHAGE INTEGRASE-RELATED"/>
    <property type="match status" value="1"/>
</dbReference>
<evidence type="ECO:0000256" key="1">
    <source>
        <dbReference type="ARBA" id="ARBA00008857"/>
    </source>
</evidence>
<comment type="caution">
    <text evidence="6">The sequence shown here is derived from an EMBL/GenBank/DDBJ whole genome shotgun (WGS) entry which is preliminary data.</text>
</comment>
<comment type="similarity">
    <text evidence="1">Belongs to the 'phage' integrase family.</text>
</comment>
<feature type="domain" description="Tyr recombinase" evidence="5">
    <location>
        <begin position="217"/>
        <end position="388"/>
    </location>
</feature>
<dbReference type="InterPro" id="IPR011010">
    <property type="entry name" value="DNA_brk_join_enz"/>
</dbReference>
<protein>
    <submittedName>
        <fullName evidence="6">Site-specific integrase</fullName>
    </submittedName>
</protein>
<dbReference type="InterPro" id="IPR010998">
    <property type="entry name" value="Integrase_recombinase_N"/>
</dbReference>
<keyword evidence="2" id="KW-0229">DNA integration</keyword>
<dbReference type="Gene3D" id="1.10.443.10">
    <property type="entry name" value="Intergrase catalytic core"/>
    <property type="match status" value="1"/>
</dbReference>
<dbReference type="AlphaFoldDB" id="A0AAW9DS13"/>
<dbReference type="PROSITE" id="PS51898">
    <property type="entry name" value="TYR_RECOMBINASE"/>
    <property type="match status" value="1"/>
</dbReference>
<organism evidence="6 7">
    <name type="scientific">Acidiphilium acidophilum</name>
    <name type="common">Thiobacillus acidophilus</name>
    <dbReference type="NCBI Taxonomy" id="76588"/>
    <lineage>
        <taxon>Bacteria</taxon>
        <taxon>Pseudomonadati</taxon>
        <taxon>Pseudomonadota</taxon>
        <taxon>Alphaproteobacteria</taxon>
        <taxon>Acetobacterales</taxon>
        <taxon>Acidocellaceae</taxon>
        <taxon>Acidiphilium</taxon>
    </lineage>
</organism>
<keyword evidence="7" id="KW-1185">Reference proteome</keyword>
<accession>A0AAW9DS13</accession>
<dbReference type="SUPFAM" id="SSF56349">
    <property type="entry name" value="DNA breaking-rejoining enzymes"/>
    <property type="match status" value="1"/>
</dbReference>
<evidence type="ECO:0000313" key="7">
    <source>
        <dbReference type="Proteomes" id="UP001279553"/>
    </source>
</evidence>
<dbReference type="CDD" id="cd00796">
    <property type="entry name" value="INT_Rci_Hp1_C"/>
    <property type="match status" value="1"/>
</dbReference>
<sequence>MRREPYFRTIQEGRAIGYRRLAGGKAGTWIARHFDRDREPTRFYKSLGSADDMLDADGVETLTFAQAQQAAAAWFAELGRSHARAPVLVTVEAVMADYEADYAARGGKDAKGLKTAIAAHILPKLGAEPVTKLSPAKIRSWFRGLATSPARVRSREGKVATRALDAADADATRARRATANRLLTVLKAALNLAYREGKIASDDAWRRVKPFKGADAPRIRHLTDAEAVRLANAADPGFRPMVTAALLTGARYGELVRFRVADFNPEKGTLHVRVSKSGKPRSIMLTTEGTEFFRQHCAGKKGTALILTKPDGDQWGKSDQIRPMRAACEAAQIAPAIGFHILRHTHASRLIMAGVPLGVVAAQLGNSEAICAKHYAHLSPDYVAESIRAAFAPLGLVAETNVRPMTG</sequence>
<dbReference type="GO" id="GO:0003677">
    <property type="term" value="F:DNA binding"/>
    <property type="evidence" value="ECO:0007669"/>
    <property type="project" value="UniProtKB-KW"/>
</dbReference>